<evidence type="ECO:0000313" key="5">
    <source>
        <dbReference type="Proteomes" id="UP000253426"/>
    </source>
</evidence>
<dbReference type="EMBL" id="QNRR01000002">
    <property type="protein sequence ID" value="RBP46144.1"/>
    <property type="molecule type" value="Genomic_DNA"/>
</dbReference>
<comment type="caution">
    <text evidence="4">The sequence shown here is derived from an EMBL/GenBank/DDBJ whole genome shotgun (WGS) entry which is preliminary data.</text>
</comment>
<feature type="domain" description="CsbD-like" evidence="3">
    <location>
        <begin position="87"/>
        <end position="137"/>
    </location>
</feature>
<organism evidence="4 5">
    <name type="scientific">Roseimicrobium gellanilyticum</name>
    <dbReference type="NCBI Taxonomy" id="748857"/>
    <lineage>
        <taxon>Bacteria</taxon>
        <taxon>Pseudomonadati</taxon>
        <taxon>Verrucomicrobiota</taxon>
        <taxon>Verrucomicrobiia</taxon>
        <taxon>Verrucomicrobiales</taxon>
        <taxon>Verrucomicrobiaceae</taxon>
        <taxon>Roseimicrobium</taxon>
    </lineage>
</organism>
<gene>
    <name evidence="4" type="ORF">DES53_102530</name>
</gene>
<feature type="region of interest" description="Disordered" evidence="2">
    <location>
        <begin position="40"/>
        <end position="93"/>
    </location>
</feature>
<dbReference type="Gene3D" id="1.10.1470.10">
    <property type="entry name" value="YjbJ"/>
    <property type="match status" value="1"/>
</dbReference>
<evidence type="ECO:0000256" key="1">
    <source>
        <dbReference type="ARBA" id="ARBA00009129"/>
    </source>
</evidence>
<proteinExistence type="inferred from homology"/>
<dbReference type="SUPFAM" id="SSF69047">
    <property type="entry name" value="Hypothetical protein YjbJ"/>
    <property type="match status" value="1"/>
</dbReference>
<dbReference type="InterPro" id="IPR036629">
    <property type="entry name" value="YjbJ_sf"/>
</dbReference>
<evidence type="ECO:0000256" key="2">
    <source>
        <dbReference type="SAM" id="MobiDB-lite"/>
    </source>
</evidence>
<evidence type="ECO:0000259" key="3">
    <source>
        <dbReference type="Pfam" id="PF05532"/>
    </source>
</evidence>
<dbReference type="Pfam" id="PF05532">
    <property type="entry name" value="CsbD"/>
    <property type="match status" value="1"/>
</dbReference>
<reference evidence="4 5" key="1">
    <citation type="submission" date="2018-06" db="EMBL/GenBank/DDBJ databases">
        <title>Genomic Encyclopedia of Type Strains, Phase IV (KMG-IV): sequencing the most valuable type-strain genomes for metagenomic binning, comparative biology and taxonomic classification.</title>
        <authorList>
            <person name="Goeker M."/>
        </authorList>
    </citation>
    <scope>NUCLEOTIDE SEQUENCE [LARGE SCALE GENOMIC DNA]</scope>
    <source>
        <strain evidence="4 5">DSM 25532</strain>
    </source>
</reference>
<dbReference type="InterPro" id="IPR008462">
    <property type="entry name" value="CsbD"/>
</dbReference>
<keyword evidence="5" id="KW-1185">Reference proteome</keyword>
<protein>
    <submittedName>
        <fullName evidence="4">Uncharacterized protein YjbJ (UPF0337 family)</fullName>
    </submittedName>
</protein>
<dbReference type="AlphaFoldDB" id="A0A366HT94"/>
<name>A0A366HT94_9BACT</name>
<feature type="compositionally biased region" description="Basic and acidic residues" evidence="2">
    <location>
        <begin position="40"/>
        <end position="76"/>
    </location>
</feature>
<accession>A0A366HT94</accession>
<sequence length="143" mass="16450">MPLVEMRAPQAFSQNQLHNMKTRLLLIAPALMLGLAACKESPREQAREAREEAREEVREAREEAREAAAERQEKVNETLTASPSKLKAKGSWNETKGKLKQKFAELTDDDLLYQEGKEDELYGRLQQRLGKTREEIDRIIDEL</sequence>
<dbReference type="Proteomes" id="UP000253426">
    <property type="component" value="Unassembled WGS sequence"/>
</dbReference>
<evidence type="ECO:0000313" key="4">
    <source>
        <dbReference type="EMBL" id="RBP46144.1"/>
    </source>
</evidence>
<comment type="similarity">
    <text evidence="1">Belongs to the UPF0337 (CsbD) family.</text>
</comment>